<comment type="similarity">
    <text evidence="1">Belongs to the AHA1 family.</text>
</comment>
<dbReference type="AlphaFoldDB" id="A0A1H5HVW3"/>
<dbReference type="InterPro" id="IPR023393">
    <property type="entry name" value="START-like_dom_sf"/>
</dbReference>
<evidence type="ECO:0000259" key="2">
    <source>
        <dbReference type="Pfam" id="PF08327"/>
    </source>
</evidence>
<organism evidence="3 4">
    <name type="scientific">Ruania alba</name>
    <dbReference type="NCBI Taxonomy" id="648782"/>
    <lineage>
        <taxon>Bacteria</taxon>
        <taxon>Bacillati</taxon>
        <taxon>Actinomycetota</taxon>
        <taxon>Actinomycetes</taxon>
        <taxon>Micrococcales</taxon>
        <taxon>Ruaniaceae</taxon>
        <taxon>Ruania</taxon>
    </lineage>
</organism>
<dbReference type="SUPFAM" id="SSF55961">
    <property type="entry name" value="Bet v1-like"/>
    <property type="match status" value="1"/>
</dbReference>
<keyword evidence="4" id="KW-1185">Reference proteome</keyword>
<dbReference type="RefSeq" id="WP_089772824.1">
    <property type="nucleotide sequence ID" value="NZ_FNTX01000001.1"/>
</dbReference>
<proteinExistence type="inferred from homology"/>
<dbReference type="OrthoDB" id="8117292at2"/>
<reference evidence="4" key="1">
    <citation type="submission" date="2016-10" db="EMBL/GenBank/DDBJ databases">
        <authorList>
            <person name="Varghese N."/>
            <person name="Submissions S."/>
        </authorList>
    </citation>
    <scope>NUCLEOTIDE SEQUENCE [LARGE SCALE GENOMIC DNA]</scope>
    <source>
        <strain evidence="4">DSM 21368</strain>
    </source>
</reference>
<accession>A0A1H5HVW3</accession>
<evidence type="ECO:0000313" key="4">
    <source>
        <dbReference type="Proteomes" id="UP000199220"/>
    </source>
</evidence>
<dbReference type="STRING" id="648782.SAMN04488554_2065"/>
<name>A0A1H5HVW3_9MICO</name>
<dbReference type="Proteomes" id="UP000199220">
    <property type="component" value="Unassembled WGS sequence"/>
</dbReference>
<evidence type="ECO:0000256" key="1">
    <source>
        <dbReference type="ARBA" id="ARBA00006817"/>
    </source>
</evidence>
<dbReference type="Gene3D" id="3.30.530.20">
    <property type="match status" value="1"/>
</dbReference>
<dbReference type="EMBL" id="FNTX01000001">
    <property type="protein sequence ID" value="SEE31358.1"/>
    <property type="molecule type" value="Genomic_DNA"/>
</dbReference>
<gene>
    <name evidence="3" type="ORF">SAMN04488554_2065</name>
</gene>
<dbReference type="Pfam" id="PF08327">
    <property type="entry name" value="AHSA1"/>
    <property type="match status" value="1"/>
</dbReference>
<evidence type="ECO:0000313" key="3">
    <source>
        <dbReference type="EMBL" id="SEE31358.1"/>
    </source>
</evidence>
<feature type="domain" description="Activator of Hsp90 ATPase homologue 1/2-like C-terminal" evidence="2">
    <location>
        <begin position="22"/>
        <end position="146"/>
    </location>
</feature>
<protein>
    <submittedName>
        <fullName evidence="3">Uncharacterized conserved protein YndB, AHSA1/START domain</fullName>
    </submittedName>
</protein>
<sequence>MSENAAVADPDAGTITRTITIDAPRERVWAALTTAEQLGIWWDPVQLPDGWHAGSLGSFFWEGTPYPVRLDVVDPPVQLAFTWGDLGGEIDATSTTVQFTLTEHDGGTRLRVHESGFLNKPAAQRRAAMAENTGGWNTVLDSLTTFVTTPTEQAAGAQL</sequence>
<dbReference type="InterPro" id="IPR013538">
    <property type="entry name" value="ASHA1/2-like_C"/>
</dbReference>